<evidence type="ECO:0000313" key="1">
    <source>
        <dbReference type="EMBL" id="GFR81086.1"/>
    </source>
</evidence>
<gene>
    <name evidence="1" type="ORF">ElyMa_004060900</name>
</gene>
<comment type="caution">
    <text evidence="1">The sequence shown here is derived from an EMBL/GenBank/DDBJ whole genome shotgun (WGS) entry which is preliminary data.</text>
</comment>
<protein>
    <submittedName>
        <fullName evidence="1">Uncharacterized protein</fullName>
    </submittedName>
</protein>
<sequence length="101" mass="10709">MFNVCLSDCLAFECVPLRPDGVGLNPIAHLLPAVSGSTVRRGSFTRRHPSSYVFPLSFLSIIVGEPAVLLATPGQSYHGVASLTAAPRVRNLSVSVFVVSL</sequence>
<proteinExistence type="predicted"/>
<reference evidence="1 2" key="1">
    <citation type="journal article" date="2021" name="Elife">
        <title>Chloroplast acquisition without the gene transfer in kleptoplastic sea slugs, Plakobranchus ocellatus.</title>
        <authorList>
            <person name="Maeda T."/>
            <person name="Takahashi S."/>
            <person name="Yoshida T."/>
            <person name="Shimamura S."/>
            <person name="Takaki Y."/>
            <person name="Nagai Y."/>
            <person name="Toyoda A."/>
            <person name="Suzuki Y."/>
            <person name="Arimoto A."/>
            <person name="Ishii H."/>
            <person name="Satoh N."/>
            <person name="Nishiyama T."/>
            <person name="Hasebe M."/>
            <person name="Maruyama T."/>
            <person name="Minagawa J."/>
            <person name="Obokata J."/>
            <person name="Shigenobu S."/>
        </authorList>
    </citation>
    <scope>NUCLEOTIDE SEQUENCE [LARGE SCALE GENOMIC DNA]</scope>
</reference>
<evidence type="ECO:0000313" key="2">
    <source>
        <dbReference type="Proteomes" id="UP000762676"/>
    </source>
</evidence>
<dbReference type="Proteomes" id="UP000762676">
    <property type="component" value="Unassembled WGS sequence"/>
</dbReference>
<organism evidence="1 2">
    <name type="scientific">Elysia marginata</name>
    <dbReference type="NCBI Taxonomy" id="1093978"/>
    <lineage>
        <taxon>Eukaryota</taxon>
        <taxon>Metazoa</taxon>
        <taxon>Spiralia</taxon>
        <taxon>Lophotrochozoa</taxon>
        <taxon>Mollusca</taxon>
        <taxon>Gastropoda</taxon>
        <taxon>Heterobranchia</taxon>
        <taxon>Euthyneura</taxon>
        <taxon>Panpulmonata</taxon>
        <taxon>Sacoglossa</taxon>
        <taxon>Placobranchoidea</taxon>
        <taxon>Plakobranchidae</taxon>
        <taxon>Elysia</taxon>
    </lineage>
</organism>
<dbReference type="AlphaFoldDB" id="A0AAV4G763"/>
<dbReference type="EMBL" id="BMAT01008248">
    <property type="protein sequence ID" value="GFR81086.1"/>
    <property type="molecule type" value="Genomic_DNA"/>
</dbReference>
<name>A0AAV4G763_9GAST</name>
<accession>A0AAV4G763</accession>
<keyword evidence="2" id="KW-1185">Reference proteome</keyword>